<protein>
    <submittedName>
        <fullName evidence="2">Uncharacterized protein</fullName>
    </submittedName>
</protein>
<evidence type="ECO:0000313" key="2">
    <source>
        <dbReference type="WBParaSite" id="nRc.2.0.1.t06882-RA"/>
    </source>
</evidence>
<name>A0A915I048_ROMCU</name>
<organism evidence="1 2">
    <name type="scientific">Romanomermis culicivorax</name>
    <name type="common">Nematode worm</name>
    <dbReference type="NCBI Taxonomy" id="13658"/>
    <lineage>
        <taxon>Eukaryota</taxon>
        <taxon>Metazoa</taxon>
        <taxon>Ecdysozoa</taxon>
        <taxon>Nematoda</taxon>
        <taxon>Enoplea</taxon>
        <taxon>Dorylaimia</taxon>
        <taxon>Mermithida</taxon>
        <taxon>Mermithoidea</taxon>
        <taxon>Mermithidae</taxon>
        <taxon>Romanomermis</taxon>
    </lineage>
</organism>
<sequence>MDERAFRVTYVKFDELNRYWEIACFNVCNMVSQSGHFGCQLLHLLHHQLHNQRLGSDSCRKR</sequence>
<dbReference type="Proteomes" id="UP000887565">
    <property type="component" value="Unplaced"/>
</dbReference>
<keyword evidence="1" id="KW-1185">Reference proteome</keyword>
<reference evidence="2" key="1">
    <citation type="submission" date="2022-11" db="UniProtKB">
        <authorList>
            <consortium name="WormBaseParasite"/>
        </authorList>
    </citation>
    <scope>IDENTIFICATION</scope>
</reference>
<dbReference type="WBParaSite" id="nRc.2.0.1.t06882-RA">
    <property type="protein sequence ID" value="nRc.2.0.1.t06882-RA"/>
    <property type="gene ID" value="nRc.2.0.1.g06882"/>
</dbReference>
<accession>A0A915I048</accession>
<evidence type="ECO:0000313" key="1">
    <source>
        <dbReference type="Proteomes" id="UP000887565"/>
    </source>
</evidence>
<dbReference type="AlphaFoldDB" id="A0A915I048"/>
<proteinExistence type="predicted"/>